<comment type="subunit">
    <text evidence="3">Homodimer.</text>
</comment>
<dbReference type="GO" id="GO:0043590">
    <property type="term" value="C:bacterial nucleoid"/>
    <property type="evidence" value="ECO:0007669"/>
    <property type="project" value="UniProtKB-UniRule"/>
</dbReference>
<dbReference type="PIRSF" id="PIRSF004555">
    <property type="entry name" value="UCP004555"/>
    <property type="match status" value="1"/>
</dbReference>
<organism evidence="5 6">
    <name type="scientific">Geosporobacter subterraneus DSM 17957</name>
    <dbReference type="NCBI Taxonomy" id="1121919"/>
    <lineage>
        <taxon>Bacteria</taxon>
        <taxon>Bacillati</taxon>
        <taxon>Bacillota</taxon>
        <taxon>Clostridia</taxon>
        <taxon>Peptostreptococcales</taxon>
        <taxon>Thermotaleaceae</taxon>
        <taxon>Geosporobacter</taxon>
    </lineage>
</organism>
<dbReference type="InterPro" id="IPR036894">
    <property type="entry name" value="YbaB-like_sf"/>
</dbReference>
<reference evidence="6" key="1">
    <citation type="submission" date="2016-11" db="EMBL/GenBank/DDBJ databases">
        <authorList>
            <person name="Varghese N."/>
            <person name="Submissions S."/>
        </authorList>
    </citation>
    <scope>NUCLEOTIDE SEQUENCE [LARGE SCALE GENOMIC DNA]</scope>
    <source>
        <strain evidence="6">DSM 17957</strain>
    </source>
</reference>
<accession>A0A1M6KMS1</accession>
<dbReference type="SUPFAM" id="SSF82607">
    <property type="entry name" value="YbaB-like"/>
    <property type="match status" value="1"/>
</dbReference>
<feature type="coiled-coil region" evidence="4">
    <location>
        <begin position="13"/>
        <end position="40"/>
    </location>
</feature>
<keyword evidence="2 3" id="KW-0238">DNA-binding</keyword>
<name>A0A1M6KMS1_9FIRM</name>
<keyword evidence="6" id="KW-1185">Reference proteome</keyword>
<proteinExistence type="inferred from homology"/>
<gene>
    <name evidence="5" type="ORF">SAMN02745975_02453</name>
</gene>
<dbReference type="GO" id="GO:0005829">
    <property type="term" value="C:cytosol"/>
    <property type="evidence" value="ECO:0007669"/>
    <property type="project" value="TreeGrafter"/>
</dbReference>
<dbReference type="PANTHER" id="PTHR33449:SF1">
    <property type="entry name" value="NUCLEOID-ASSOCIATED PROTEIN YBAB"/>
    <property type="match status" value="1"/>
</dbReference>
<evidence type="ECO:0000256" key="1">
    <source>
        <dbReference type="ARBA" id="ARBA00022490"/>
    </source>
</evidence>
<dbReference type="AlphaFoldDB" id="A0A1M6KMS1"/>
<keyword evidence="4" id="KW-0175">Coiled coil</keyword>
<dbReference type="Pfam" id="PF02575">
    <property type="entry name" value="YbaB_DNA_bd"/>
    <property type="match status" value="1"/>
</dbReference>
<comment type="subcellular location">
    <subcellularLocation>
        <location evidence="3">Cytoplasm</location>
        <location evidence="3">Nucleoid</location>
    </subcellularLocation>
</comment>
<comment type="similarity">
    <text evidence="3">Belongs to the YbaB/EbfC family.</text>
</comment>
<dbReference type="STRING" id="1121919.SAMN02745975_02453"/>
<dbReference type="PANTHER" id="PTHR33449">
    <property type="entry name" value="NUCLEOID-ASSOCIATED PROTEIN YBAB"/>
    <property type="match status" value="1"/>
</dbReference>
<dbReference type="InterPro" id="IPR004401">
    <property type="entry name" value="YbaB/EbfC"/>
</dbReference>
<comment type="function">
    <text evidence="3">Binds to DNA and alters its conformation. May be involved in regulation of gene expression, nucleoid organization and DNA protection.</text>
</comment>
<dbReference type="EMBL" id="FQZV01000031">
    <property type="protein sequence ID" value="SHJ60154.1"/>
    <property type="molecule type" value="Genomic_DNA"/>
</dbReference>
<protein>
    <recommendedName>
        <fullName evidence="3">Nucleoid-associated protein SAMN02745975_02453</fullName>
    </recommendedName>
</protein>
<evidence type="ECO:0000313" key="5">
    <source>
        <dbReference type="EMBL" id="SHJ60154.1"/>
    </source>
</evidence>
<dbReference type="FunFam" id="3.30.1310.10:FF:000002">
    <property type="entry name" value="Nucleoid-associated protein IKC_06587"/>
    <property type="match status" value="1"/>
</dbReference>
<dbReference type="Proteomes" id="UP000184536">
    <property type="component" value="Unassembled WGS sequence"/>
</dbReference>
<keyword evidence="1 3" id="KW-0963">Cytoplasm</keyword>
<evidence type="ECO:0000313" key="6">
    <source>
        <dbReference type="Proteomes" id="UP000184536"/>
    </source>
</evidence>
<dbReference type="GO" id="GO:0003677">
    <property type="term" value="F:DNA binding"/>
    <property type="evidence" value="ECO:0007669"/>
    <property type="project" value="UniProtKB-UniRule"/>
</dbReference>
<dbReference type="HAMAP" id="MF_00274">
    <property type="entry name" value="DNA_YbaB_EbfC"/>
    <property type="match status" value="1"/>
</dbReference>
<evidence type="ECO:0000256" key="4">
    <source>
        <dbReference type="SAM" id="Coils"/>
    </source>
</evidence>
<dbReference type="Gene3D" id="3.30.1310.10">
    <property type="entry name" value="Nucleoid-associated protein YbaB-like domain"/>
    <property type="match status" value="1"/>
</dbReference>
<evidence type="ECO:0000256" key="2">
    <source>
        <dbReference type="ARBA" id="ARBA00023125"/>
    </source>
</evidence>
<dbReference type="OrthoDB" id="9795263at2"/>
<evidence type="ECO:0000256" key="3">
    <source>
        <dbReference type="HAMAP-Rule" id="MF_00274"/>
    </source>
</evidence>
<dbReference type="NCBIfam" id="TIGR00103">
    <property type="entry name" value="DNA_YbaB_EbfC"/>
    <property type="match status" value="1"/>
</dbReference>
<sequence>MSKGKFPGMPGNMNNMLKQVQKMQKEMERLQEEIAQREVEASAGGGAVTVKVNGKREILDIGIQPAVVDPDDIEMLQDLIIAAANEALRKAEEMMAKEMGKVTGGMNLPGLF</sequence>